<sequence length="113" mass="13433">LDPTGKSQIRLDDESVDVVLLYDVLHYYYFPKEDERRQLLREVYRVLKPNGLLSVYPTHLEPPNEPKLDDVKREIEESDFYKEDEYNGMVMVHDDNVEKGTIINFRKREITTG</sequence>
<dbReference type="SUPFAM" id="SSF53335">
    <property type="entry name" value="S-adenosyl-L-methionine-dependent methyltransferases"/>
    <property type="match status" value="1"/>
</dbReference>
<dbReference type="GO" id="GO:0008757">
    <property type="term" value="F:S-adenosylmethionine-dependent methyltransferase activity"/>
    <property type="evidence" value="ECO:0007669"/>
    <property type="project" value="InterPro"/>
</dbReference>
<reference evidence="2" key="1">
    <citation type="journal article" date="2014" name="Front. Microbiol.">
        <title>High frequency of phylogenetically diverse reductive dehalogenase-homologous genes in deep subseafloor sedimentary metagenomes.</title>
        <authorList>
            <person name="Kawai M."/>
            <person name="Futagami T."/>
            <person name="Toyoda A."/>
            <person name="Takaki Y."/>
            <person name="Nishi S."/>
            <person name="Hori S."/>
            <person name="Arai W."/>
            <person name="Tsubouchi T."/>
            <person name="Morono Y."/>
            <person name="Uchiyama I."/>
            <person name="Ito T."/>
            <person name="Fujiyama A."/>
            <person name="Inagaki F."/>
            <person name="Takami H."/>
        </authorList>
    </citation>
    <scope>NUCLEOTIDE SEQUENCE</scope>
    <source>
        <strain evidence="2">Expedition CK06-06</strain>
    </source>
</reference>
<dbReference type="EMBL" id="BARW01037711">
    <property type="protein sequence ID" value="GAJ17544.1"/>
    <property type="molecule type" value="Genomic_DNA"/>
</dbReference>
<proteinExistence type="predicted"/>
<name>X1UJ61_9ZZZZ</name>
<dbReference type="InterPro" id="IPR029063">
    <property type="entry name" value="SAM-dependent_MTases_sf"/>
</dbReference>
<gene>
    <name evidence="2" type="ORF">S12H4_58135</name>
</gene>
<dbReference type="Gene3D" id="3.40.50.150">
    <property type="entry name" value="Vaccinia Virus protein VP39"/>
    <property type="match status" value="1"/>
</dbReference>
<feature type="non-terminal residue" evidence="2">
    <location>
        <position position="1"/>
    </location>
</feature>
<evidence type="ECO:0000313" key="2">
    <source>
        <dbReference type="EMBL" id="GAJ17544.1"/>
    </source>
</evidence>
<evidence type="ECO:0000259" key="1">
    <source>
        <dbReference type="Pfam" id="PF08241"/>
    </source>
</evidence>
<dbReference type="AlphaFoldDB" id="X1UJ61"/>
<dbReference type="InterPro" id="IPR013216">
    <property type="entry name" value="Methyltransf_11"/>
</dbReference>
<organism evidence="2">
    <name type="scientific">marine sediment metagenome</name>
    <dbReference type="NCBI Taxonomy" id="412755"/>
    <lineage>
        <taxon>unclassified sequences</taxon>
        <taxon>metagenomes</taxon>
        <taxon>ecological metagenomes</taxon>
    </lineage>
</organism>
<dbReference type="CDD" id="cd02440">
    <property type="entry name" value="AdoMet_MTases"/>
    <property type="match status" value="1"/>
</dbReference>
<protein>
    <recommendedName>
        <fullName evidence="1">Methyltransferase type 11 domain-containing protein</fullName>
    </recommendedName>
</protein>
<feature type="domain" description="Methyltransferase type 11" evidence="1">
    <location>
        <begin position="8"/>
        <end position="54"/>
    </location>
</feature>
<accession>X1UJ61</accession>
<dbReference type="Pfam" id="PF08241">
    <property type="entry name" value="Methyltransf_11"/>
    <property type="match status" value="1"/>
</dbReference>
<comment type="caution">
    <text evidence="2">The sequence shown here is derived from an EMBL/GenBank/DDBJ whole genome shotgun (WGS) entry which is preliminary data.</text>
</comment>